<keyword evidence="2" id="KW-1185">Reference proteome</keyword>
<reference evidence="1 2" key="1">
    <citation type="submission" date="2019-01" db="EMBL/GenBank/DDBJ databases">
        <title>Draft genome sequences of the type strains of six Macrococcus species.</title>
        <authorList>
            <person name="Mazhar S."/>
            <person name="Altermann E."/>
            <person name="Hill C."/>
            <person name="Mcauliffe O."/>
        </authorList>
    </citation>
    <scope>NUCLEOTIDE SEQUENCE [LARGE SCALE GENOMIC DNA]</scope>
    <source>
        <strain evidence="1 2">CCM4811</strain>
    </source>
</reference>
<accession>A0A4R6BGR6</accession>
<protein>
    <submittedName>
        <fullName evidence="1">Uncharacterized protein</fullName>
    </submittedName>
</protein>
<proteinExistence type="predicted"/>
<gene>
    <name evidence="1" type="ORF">ERX27_00980</name>
</gene>
<sequence length="106" mass="12256">MSTLCSCPTLSHITVSADYGADPIWCAVCHSNLDITEFSITDPLDYELFRWTNRYGEWLDFETNQVIPGGHTLETKHNEEGIFLTKRLQNELPHYQFTFIPSQETK</sequence>
<dbReference type="Proteomes" id="UP000295310">
    <property type="component" value="Unassembled WGS sequence"/>
</dbReference>
<comment type="caution">
    <text evidence="1">The sequence shown here is derived from an EMBL/GenBank/DDBJ whole genome shotgun (WGS) entry which is preliminary data.</text>
</comment>
<dbReference type="OrthoDB" id="2084083at2"/>
<evidence type="ECO:0000313" key="1">
    <source>
        <dbReference type="EMBL" id="TDL99049.1"/>
    </source>
</evidence>
<dbReference type="AlphaFoldDB" id="A0A4R6BGR6"/>
<name>A0A4R6BGR6_9STAP</name>
<dbReference type="RefSeq" id="WP_133430943.1">
    <property type="nucleotide sequence ID" value="NZ_SCWA01000001.1"/>
</dbReference>
<dbReference type="EMBL" id="SCWA01000001">
    <property type="protein sequence ID" value="TDL99049.1"/>
    <property type="molecule type" value="Genomic_DNA"/>
</dbReference>
<evidence type="ECO:0000313" key="2">
    <source>
        <dbReference type="Proteomes" id="UP000295310"/>
    </source>
</evidence>
<organism evidence="1 2">
    <name type="scientific">Macrococcus brunensis</name>
    <dbReference type="NCBI Taxonomy" id="198483"/>
    <lineage>
        <taxon>Bacteria</taxon>
        <taxon>Bacillati</taxon>
        <taxon>Bacillota</taxon>
        <taxon>Bacilli</taxon>
        <taxon>Bacillales</taxon>
        <taxon>Staphylococcaceae</taxon>
        <taxon>Macrococcus</taxon>
    </lineage>
</organism>